<comment type="similarity">
    <text evidence="1 3">Belongs to the TPP enzyme family.</text>
</comment>
<dbReference type="STRING" id="1121326.CLMAG_48880"/>
<dbReference type="Pfam" id="PF02775">
    <property type="entry name" value="TPP_enzyme_C"/>
    <property type="match status" value="1"/>
</dbReference>
<evidence type="ECO:0000256" key="1">
    <source>
        <dbReference type="ARBA" id="ARBA00007812"/>
    </source>
</evidence>
<evidence type="ECO:0000256" key="3">
    <source>
        <dbReference type="RuleBase" id="RU362132"/>
    </source>
</evidence>
<comment type="caution">
    <text evidence="7">The sequence shown here is derived from an EMBL/GenBank/DDBJ whole genome shotgun (WGS) entry which is preliminary data.</text>
</comment>
<accession>A0A162RGN5</accession>
<dbReference type="InterPro" id="IPR012000">
    <property type="entry name" value="Thiamin_PyroP_enz_cen_dom"/>
</dbReference>
<name>A0A162RGN5_9CLOT</name>
<dbReference type="InterPro" id="IPR012001">
    <property type="entry name" value="Thiamin_PyroP_enz_TPP-bd_dom"/>
</dbReference>
<organism evidence="7 8">
    <name type="scientific">Clostridium magnum DSM 2767</name>
    <dbReference type="NCBI Taxonomy" id="1121326"/>
    <lineage>
        <taxon>Bacteria</taxon>
        <taxon>Bacillati</taxon>
        <taxon>Bacillota</taxon>
        <taxon>Clostridia</taxon>
        <taxon>Eubacteriales</taxon>
        <taxon>Clostridiaceae</taxon>
        <taxon>Clostridium</taxon>
    </lineage>
</organism>
<dbReference type="InterPro" id="IPR047211">
    <property type="entry name" value="POXB-like"/>
</dbReference>
<dbReference type="InterPro" id="IPR029061">
    <property type="entry name" value="THDP-binding"/>
</dbReference>
<dbReference type="PATRIC" id="fig|1121326.3.peg.4948"/>
<dbReference type="Pfam" id="PF02776">
    <property type="entry name" value="TPP_enzyme_N"/>
    <property type="match status" value="1"/>
</dbReference>
<sequence length="689" mass="77258">MISINKVKKLYDKLYEVCGVGNINYHQFKDNHLYPIYMMGSDMLGDAQWKATHAKARSWLTIDTDIVLKRIVKGETVYIYDVPTDPAASPAFKLFGIKSLIIWPLYDKDNITVNGLICIPDIYKNHEFSKDVQEKCHELIKEFNKEINEDKVNAKVAEVITNYLGKNRVKEIYGIPCSTFSPMLDTLLDMKEIEFIRVSNESCASFAAETYAKLSGKLGVCLMSGAAGVPNALNGIIQAKESKSPILVLSGYVNTFEEGLGAMHNFEIHNILDNVVKYNKVIKRESDVLKELKKAIEIAMTPPKGPVHIGLPLDILKKEFSGQDLDVATILSITNDESQFDRTVLTIDESKNGLIIVGGGCRGLAKEVIALAEKLDYKIVTTTGGKGVINEEHRLCLGNFGFVGTDIANEIVLNDKNIDTIIALGTQLTAMATLNFDKRLTENRTLIQIDNDPIAFNKGYNTDIGIISDLKFVLNYLTENVKQKDRTFEKPYLNKPTKKTKGLCLRDVYEELGDLLPDNTIYISDIGTSMHYSYKFLRVPQKGDFYCNTLRACMGSSIGAIGASFIDKQRPVVTLVGDGSFLMNYMGELPTITRYNLPILTIVLNNSALEYVRIGHDVIHGRHPECFKSKYINIHQITEGLGIECVQVKSLHDLEFLRYYKFEKPLVVELIIDDTSDMPLGRLELLSKH</sequence>
<dbReference type="SUPFAM" id="SSF52518">
    <property type="entry name" value="Thiamin diphosphate-binding fold (THDP-binding)"/>
    <property type="match status" value="2"/>
</dbReference>
<evidence type="ECO:0000259" key="6">
    <source>
        <dbReference type="Pfam" id="PF02776"/>
    </source>
</evidence>
<reference evidence="7 8" key="1">
    <citation type="submission" date="2016-04" db="EMBL/GenBank/DDBJ databases">
        <title>Genome sequence of Clostridium magnum DSM 2767.</title>
        <authorList>
            <person name="Poehlein A."/>
            <person name="Uhlig R."/>
            <person name="Fischer R."/>
            <person name="Bahl H."/>
            <person name="Daniel R."/>
        </authorList>
    </citation>
    <scope>NUCLEOTIDE SEQUENCE [LARGE SCALE GENOMIC DNA]</scope>
    <source>
        <strain evidence="7 8">DSM 2767</strain>
    </source>
</reference>
<gene>
    <name evidence="7" type="primary">ydaP</name>
    <name evidence="7" type="ORF">CLMAG_48880</name>
</gene>
<proteinExistence type="inferred from homology"/>
<dbReference type="AlphaFoldDB" id="A0A162RGN5"/>
<dbReference type="EMBL" id="LWAE01000007">
    <property type="protein sequence ID" value="KZL89874.1"/>
    <property type="molecule type" value="Genomic_DNA"/>
</dbReference>
<dbReference type="InterPro" id="IPR029035">
    <property type="entry name" value="DHS-like_NAD/FAD-binding_dom"/>
</dbReference>
<dbReference type="GO" id="GO:0030976">
    <property type="term" value="F:thiamine pyrophosphate binding"/>
    <property type="evidence" value="ECO:0007669"/>
    <property type="project" value="InterPro"/>
</dbReference>
<dbReference type="InterPro" id="IPR011766">
    <property type="entry name" value="TPP_enzyme_TPP-bd"/>
</dbReference>
<keyword evidence="8" id="KW-1185">Reference proteome</keyword>
<protein>
    <submittedName>
        <fullName evidence="7">Putative thiamine pyrophosphate-containing protein YdaP</fullName>
    </submittedName>
</protein>
<evidence type="ECO:0000256" key="2">
    <source>
        <dbReference type="ARBA" id="ARBA00023052"/>
    </source>
</evidence>
<evidence type="ECO:0000313" key="8">
    <source>
        <dbReference type="Proteomes" id="UP000076603"/>
    </source>
</evidence>
<evidence type="ECO:0000259" key="5">
    <source>
        <dbReference type="Pfam" id="PF02775"/>
    </source>
</evidence>
<dbReference type="GO" id="GO:0000287">
    <property type="term" value="F:magnesium ion binding"/>
    <property type="evidence" value="ECO:0007669"/>
    <property type="project" value="InterPro"/>
</dbReference>
<dbReference type="PANTHER" id="PTHR42981">
    <property type="entry name" value="PYRUVATE DEHYDROGENASE [UBIQUINONE]"/>
    <property type="match status" value="1"/>
</dbReference>
<evidence type="ECO:0000259" key="4">
    <source>
        <dbReference type="Pfam" id="PF00205"/>
    </source>
</evidence>
<dbReference type="Proteomes" id="UP000076603">
    <property type="component" value="Unassembled WGS sequence"/>
</dbReference>
<dbReference type="RefSeq" id="WP_066628247.1">
    <property type="nucleotide sequence ID" value="NZ_FQXL01000029.1"/>
</dbReference>
<dbReference type="Gene3D" id="3.40.50.1220">
    <property type="entry name" value="TPP-binding domain"/>
    <property type="match status" value="1"/>
</dbReference>
<feature type="domain" description="Thiamine pyrophosphate enzyme TPP-binding" evidence="5">
    <location>
        <begin position="525"/>
        <end position="655"/>
    </location>
</feature>
<evidence type="ECO:0000313" key="7">
    <source>
        <dbReference type="EMBL" id="KZL89874.1"/>
    </source>
</evidence>
<feature type="domain" description="Thiamine pyrophosphate enzyme central" evidence="4">
    <location>
        <begin position="344"/>
        <end position="476"/>
    </location>
</feature>
<dbReference type="Pfam" id="PF00205">
    <property type="entry name" value="TPP_enzyme_M"/>
    <property type="match status" value="1"/>
</dbReference>
<dbReference type="SUPFAM" id="SSF52467">
    <property type="entry name" value="DHS-like NAD/FAD-binding domain"/>
    <property type="match status" value="1"/>
</dbReference>
<keyword evidence="2 3" id="KW-0786">Thiamine pyrophosphate</keyword>
<feature type="domain" description="Thiamine pyrophosphate enzyme N-terminal TPP-binding" evidence="6">
    <location>
        <begin position="155"/>
        <end position="265"/>
    </location>
</feature>
<dbReference type="GO" id="GO:0003824">
    <property type="term" value="F:catalytic activity"/>
    <property type="evidence" value="ECO:0007669"/>
    <property type="project" value="InterPro"/>
</dbReference>
<dbReference type="Gene3D" id="3.40.50.970">
    <property type="match status" value="2"/>
</dbReference>
<dbReference type="CDD" id="cd00568">
    <property type="entry name" value="TPP_enzymes"/>
    <property type="match status" value="1"/>
</dbReference>
<dbReference type="CDD" id="cd07035">
    <property type="entry name" value="TPP_PYR_POX_like"/>
    <property type="match status" value="1"/>
</dbReference>
<dbReference type="OrthoDB" id="4494979at2"/>
<dbReference type="PANTHER" id="PTHR42981:SF2">
    <property type="entry name" value="PYRUVATE DEHYDROGENASE [UBIQUINONE]"/>
    <property type="match status" value="1"/>
</dbReference>